<evidence type="ECO:0000256" key="5">
    <source>
        <dbReference type="ARBA" id="ARBA00022741"/>
    </source>
</evidence>
<proteinExistence type="inferred from homology"/>
<evidence type="ECO:0000313" key="12">
    <source>
        <dbReference type="EMBL" id="SPP99658.1"/>
    </source>
</evidence>
<evidence type="ECO:0000256" key="8">
    <source>
        <dbReference type="ARBA" id="ARBA00022989"/>
    </source>
</evidence>
<dbReference type="InterPro" id="IPR036412">
    <property type="entry name" value="HAD-like_sf"/>
</dbReference>
<dbReference type="EMBL" id="OUUY01000007">
    <property type="protein sequence ID" value="SPP99658.1"/>
    <property type="molecule type" value="Genomic_DNA"/>
</dbReference>
<evidence type="ECO:0000256" key="1">
    <source>
        <dbReference type="ARBA" id="ARBA00004141"/>
    </source>
</evidence>
<dbReference type="FunFam" id="2.70.150.10:FF:000042">
    <property type="entry name" value="Plasma membrane ATPase"/>
    <property type="match status" value="1"/>
</dbReference>
<evidence type="ECO:0000256" key="7">
    <source>
        <dbReference type="ARBA" id="ARBA00022967"/>
    </source>
</evidence>
<dbReference type="NCBIfam" id="TIGR01494">
    <property type="entry name" value="ATPase_P-type"/>
    <property type="match status" value="1"/>
</dbReference>
<keyword evidence="3" id="KW-0597">Phosphoprotein</keyword>
<dbReference type="SUPFAM" id="SSF81665">
    <property type="entry name" value="Calcium ATPase, transmembrane domain M"/>
    <property type="match status" value="1"/>
</dbReference>
<dbReference type="Pfam" id="PF00122">
    <property type="entry name" value="E1-E2_ATPase"/>
    <property type="match status" value="1"/>
</dbReference>
<keyword evidence="6" id="KW-0067">ATP-binding</keyword>
<feature type="transmembrane region" description="Helical" evidence="10">
    <location>
        <begin position="72"/>
        <end position="99"/>
    </location>
</feature>
<protein>
    <submittedName>
        <fullName evidence="12">Putative enzyme</fullName>
        <ecNumber evidence="12">3.6.3.-</ecNumber>
    </submittedName>
</protein>
<keyword evidence="13" id="KW-1185">Reference proteome</keyword>
<evidence type="ECO:0000259" key="11">
    <source>
        <dbReference type="SMART" id="SM00831"/>
    </source>
</evidence>
<organism evidence="12 13">
    <name type="scientific">Candidatus Sulfobium mesophilum</name>
    <dbReference type="NCBI Taxonomy" id="2016548"/>
    <lineage>
        <taxon>Bacteria</taxon>
        <taxon>Pseudomonadati</taxon>
        <taxon>Nitrospirota</taxon>
        <taxon>Nitrospiria</taxon>
        <taxon>Nitrospirales</taxon>
        <taxon>Nitrospiraceae</taxon>
        <taxon>Candidatus Sulfobium</taxon>
    </lineage>
</organism>
<keyword evidence="5" id="KW-0547">Nucleotide-binding</keyword>
<dbReference type="GO" id="GO:0016020">
    <property type="term" value="C:membrane"/>
    <property type="evidence" value="ECO:0007669"/>
    <property type="project" value="UniProtKB-SubCell"/>
</dbReference>
<dbReference type="SFLD" id="SFLDF00027">
    <property type="entry name" value="p-type_atpase"/>
    <property type="match status" value="1"/>
</dbReference>
<dbReference type="PRINTS" id="PR00119">
    <property type="entry name" value="CATATPASE"/>
</dbReference>
<dbReference type="InterPro" id="IPR008250">
    <property type="entry name" value="ATPase_P-typ_transduc_dom_A_sf"/>
</dbReference>
<keyword evidence="7" id="KW-1278">Translocase</keyword>
<dbReference type="Gene3D" id="3.40.50.1000">
    <property type="entry name" value="HAD superfamily/HAD-like"/>
    <property type="match status" value="1"/>
</dbReference>
<dbReference type="InterPro" id="IPR059000">
    <property type="entry name" value="ATPase_P-type_domA"/>
</dbReference>
<keyword evidence="9 10" id="KW-0472">Membrane</keyword>
<dbReference type="Pfam" id="PF00702">
    <property type="entry name" value="Hydrolase"/>
    <property type="match status" value="1"/>
</dbReference>
<dbReference type="Pfam" id="PF00690">
    <property type="entry name" value="Cation_ATPase_N"/>
    <property type="match status" value="1"/>
</dbReference>
<feature type="transmembrane region" description="Helical" evidence="10">
    <location>
        <begin position="232"/>
        <end position="253"/>
    </location>
</feature>
<evidence type="ECO:0000256" key="3">
    <source>
        <dbReference type="ARBA" id="ARBA00022553"/>
    </source>
</evidence>
<feature type="transmembrane region" description="Helical" evidence="10">
    <location>
        <begin position="259"/>
        <end position="286"/>
    </location>
</feature>
<reference evidence="13" key="1">
    <citation type="submission" date="2018-03" db="EMBL/GenBank/DDBJ databases">
        <authorList>
            <person name="Zecchin S."/>
        </authorList>
    </citation>
    <scope>NUCLEOTIDE SEQUENCE [LARGE SCALE GENOMIC DNA]</scope>
</reference>
<gene>
    <name evidence="12" type="ORF">NBG4_1040008</name>
</gene>
<evidence type="ECO:0000256" key="2">
    <source>
        <dbReference type="ARBA" id="ARBA00008804"/>
    </source>
</evidence>
<dbReference type="PANTHER" id="PTHR42861">
    <property type="entry name" value="CALCIUM-TRANSPORTING ATPASE"/>
    <property type="match status" value="1"/>
</dbReference>
<dbReference type="InterPro" id="IPR018303">
    <property type="entry name" value="ATPase_P-typ_P_site"/>
</dbReference>
<keyword evidence="12" id="KW-0378">Hydrolase</keyword>
<dbReference type="PROSITE" id="PS00154">
    <property type="entry name" value="ATPASE_E1_E2"/>
    <property type="match status" value="1"/>
</dbReference>
<evidence type="ECO:0000256" key="9">
    <source>
        <dbReference type="ARBA" id="ARBA00023136"/>
    </source>
</evidence>
<dbReference type="InterPro" id="IPR044492">
    <property type="entry name" value="P_typ_ATPase_HD_dom"/>
</dbReference>
<dbReference type="Gene3D" id="3.40.1110.10">
    <property type="entry name" value="Calcium-transporting ATPase, cytoplasmic domain N"/>
    <property type="match status" value="1"/>
</dbReference>
<keyword evidence="8 10" id="KW-1133">Transmembrane helix</keyword>
<dbReference type="InterPro" id="IPR001757">
    <property type="entry name" value="P_typ_ATPase"/>
</dbReference>
<evidence type="ECO:0000313" key="13">
    <source>
        <dbReference type="Proteomes" id="UP000245125"/>
    </source>
</evidence>
<dbReference type="GO" id="GO:0005524">
    <property type="term" value="F:ATP binding"/>
    <property type="evidence" value="ECO:0007669"/>
    <property type="project" value="UniProtKB-KW"/>
</dbReference>
<evidence type="ECO:0000256" key="6">
    <source>
        <dbReference type="ARBA" id="ARBA00022840"/>
    </source>
</evidence>
<dbReference type="PRINTS" id="PR00120">
    <property type="entry name" value="HATPASE"/>
</dbReference>
<feature type="domain" description="Cation-transporting P-type ATPase N-terminal" evidence="11">
    <location>
        <begin position="10"/>
        <end position="82"/>
    </location>
</feature>
<dbReference type="SUPFAM" id="SSF56784">
    <property type="entry name" value="HAD-like"/>
    <property type="match status" value="1"/>
</dbReference>
<comment type="subcellular location">
    <subcellularLocation>
        <location evidence="1">Membrane</location>
        <topology evidence="1">Multi-pass membrane protein</topology>
    </subcellularLocation>
</comment>
<accession>A0A2U3QE16</accession>
<dbReference type="InterPro" id="IPR004014">
    <property type="entry name" value="ATPase_P-typ_cation-transptr_N"/>
</dbReference>
<comment type="similarity">
    <text evidence="2">Belongs to the cation transport ATPase (P-type) (TC 3.A.3) family. Type IIIA subfamily.</text>
</comment>
<name>A0A2U3QE16_9BACT</name>
<dbReference type="SMART" id="SM00831">
    <property type="entry name" value="Cation_ATPase_N"/>
    <property type="match status" value="1"/>
</dbReference>
<dbReference type="Proteomes" id="UP000245125">
    <property type="component" value="Unassembled WGS sequence"/>
</dbReference>
<dbReference type="InterPro" id="IPR023299">
    <property type="entry name" value="ATPase_P-typ_cyto_dom_N"/>
</dbReference>
<dbReference type="GO" id="GO:0016887">
    <property type="term" value="F:ATP hydrolysis activity"/>
    <property type="evidence" value="ECO:0007669"/>
    <property type="project" value="InterPro"/>
</dbReference>
<evidence type="ECO:0000256" key="10">
    <source>
        <dbReference type="SAM" id="Phobius"/>
    </source>
</evidence>
<keyword evidence="4 10" id="KW-0812">Transmembrane</keyword>
<dbReference type="InterPro" id="IPR023298">
    <property type="entry name" value="ATPase_P-typ_TM_dom_sf"/>
</dbReference>
<dbReference type="SUPFAM" id="SSF81653">
    <property type="entry name" value="Calcium ATPase, transduction domain A"/>
    <property type="match status" value="1"/>
</dbReference>
<sequence>MSLGGKSTSEYKRISVEESLKMLESSRDGLSDSDAGKRLDIFGSNEIAEKKTNPFLDFLLRYWGPMPWLLELAMALSFILRHYLEGVIIFLLLTINAVIGHVHSRGSQKAVELLKKKLAVKAKVLRDKKWAMMESKELVPGDIITVGLGDIVPADSKIISGELSIDQSALTGESLPAETHESDIVYSSSVVRRGEARCVIVNTGASTYFGKTAELVKTAKPKSHQEDVMMAIVRYMMYLGVAALVLILAYGVMMRLEEHVFTMLTLAVIFLMGAVPVALPAVLTIVQSVGALELAKRGALVTRLDSIEDAASIDILCLDKTGTITQNKLSVAESIPFPGFTKENVVITAALASQEEGMDIIDLAIIGYAKRLGVNFSAYKQISFTPFNPTIKRTDALIGIGAKRFRAVKGAVQVIISMCRGIDKEDVEKANGIIDGFSRKGFRTIAVARSEGSDLGDLKLAGLLSLADPPRPDSKDMIEQARKLGIKPIMLTGDSMAIAKEIALEVGIGGKIIRMTDIWGLSEDAQMKAVVESDGFAEIYPDDKFKIVKFLQSRGHLVGMTGDGVNDAPALKQADLSADADMGYK</sequence>
<dbReference type="AlphaFoldDB" id="A0A2U3QE16"/>
<dbReference type="Gene3D" id="2.70.150.10">
    <property type="entry name" value="Calcium-transporting ATPase, cytoplasmic transduction domain A"/>
    <property type="match status" value="1"/>
</dbReference>
<dbReference type="Gene3D" id="1.20.1110.10">
    <property type="entry name" value="Calcium-transporting ATPase, transmembrane domain"/>
    <property type="match status" value="1"/>
</dbReference>
<dbReference type="EC" id="3.6.3.-" evidence="12"/>
<dbReference type="SFLD" id="SFLDG00002">
    <property type="entry name" value="C1.7:_P-type_atpase_like"/>
    <property type="match status" value="1"/>
</dbReference>
<evidence type="ECO:0000256" key="4">
    <source>
        <dbReference type="ARBA" id="ARBA00022692"/>
    </source>
</evidence>
<dbReference type="SFLD" id="SFLDS00003">
    <property type="entry name" value="Haloacid_Dehalogenase"/>
    <property type="match status" value="1"/>
</dbReference>
<dbReference type="InterPro" id="IPR023214">
    <property type="entry name" value="HAD_sf"/>
</dbReference>